<feature type="non-terminal residue" evidence="5">
    <location>
        <position position="1"/>
    </location>
</feature>
<evidence type="ECO:0000313" key="5">
    <source>
        <dbReference type="EMBL" id="MCA9385139.1"/>
    </source>
</evidence>
<keyword evidence="3" id="KW-0813">Transport</keyword>
<keyword evidence="4" id="KW-0472">Membrane</keyword>
<sequence length="117" mass="13214">VNLYLSIFLIKLRDLQHIFELLFQLLFWVTPIFYELGTEPGQIGGRVGNIISYNPLGMMISIAREALINGNIAILSIGNTNIHSGWILLGVFVVAFVLIVTGRVYFSTHVRKIAEYF</sequence>
<dbReference type="Proteomes" id="UP000754563">
    <property type="component" value="Unassembled WGS sequence"/>
</dbReference>
<evidence type="ECO:0000256" key="1">
    <source>
        <dbReference type="ARBA" id="ARBA00004429"/>
    </source>
</evidence>
<accession>A0A955L7U2</accession>
<keyword evidence="4" id="KW-0812">Transmembrane</keyword>
<dbReference type="EMBL" id="JAGQLH010000005">
    <property type="protein sequence ID" value="MCA9385139.1"/>
    <property type="molecule type" value="Genomic_DNA"/>
</dbReference>
<name>A0A955L7U2_9BACT</name>
<reference evidence="5" key="2">
    <citation type="journal article" date="2021" name="Microbiome">
        <title>Successional dynamics and alternative stable states in a saline activated sludge microbial community over 9 years.</title>
        <authorList>
            <person name="Wang Y."/>
            <person name="Ye J."/>
            <person name="Ju F."/>
            <person name="Liu L."/>
            <person name="Boyd J.A."/>
            <person name="Deng Y."/>
            <person name="Parks D.H."/>
            <person name="Jiang X."/>
            <person name="Yin X."/>
            <person name="Woodcroft B.J."/>
            <person name="Tyson G.W."/>
            <person name="Hugenholtz P."/>
            <person name="Polz M.F."/>
            <person name="Zhang T."/>
        </authorList>
    </citation>
    <scope>NUCLEOTIDE SEQUENCE</scope>
    <source>
        <strain evidence="5">HKST-UBA11</strain>
    </source>
</reference>
<comment type="subcellular location">
    <subcellularLocation>
        <location evidence="1">Cell inner membrane</location>
        <topology evidence="1">Multi-pass membrane protein</topology>
    </subcellularLocation>
</comment>
<dbReference type="GO" id="GO:0005886">
    <property type="term" value="C:plasma membrane"/>
    <property type="evidence" value="ECO:0007669"/>
    <property type="project" value="UniProtKB-SubCell"/>
</dbReference>
<evidence type="ECO:0000256" key="2">
    <source>
        <dbReference type="ARBA" id="ARBA00007783"/>
    </source>
</evidence>
<proteinExistence type="inferred from homology"/>
<protein>
    <submittedName>
        <fullName evidence="5">Uncharacterized protein</fullName>
    </submittedName>
</protein>
<keyword evidence="4" id="KW-1133">Transmembrane helix</keyword>
<reference evidence="5" key="1">
    <citation type="submission" date="2020-04" db="EMBL/GenBank/DDBJ databases">
        <authorList>
            <person name="Zhang T."/>
        </authorList>
    </citation>
    <scope>NUCLEOTIDE SEQUENCE</scope>
    <source>
        <strain evidence="5">HKST-UBA11</strain>
    </source>
</reference>
<comment type="caution">
    <text evidence="5">The sequence shown here is derived from an EMBL/GenBank/DDBJ whole genome shotgun (WGS) entry which is preliminary data.</text>
</comment>
<dbReference type="AlphaFoldDB" id="A0A955L7U2"/>
<evidence type="ECO:0000313" key="6">
    <source>
        <dbReference type="Proteomes" id="UP000754563"/>
    </source>
</evidence>
<comment type="similarity">
    <text evidence="2">Belongs to the ABC-2 integral membrane protein family.</text>
</comment>
<dbReference type="GO" id="GO:0015920">
    <property type="term" value="P:lipopolysaccharide transport"/>
    <property type="evidence" value="ECO:0007669"/>
    <property type="project" value="TreeGrafter"/>
</dbReference>
<evidence type="ECO:0000256" key="3">
    <source>
        <dbReference type="ARBA" id="ARBA00022448"/>
    </source>
</evidence>
<evidence type="ECO:0000256" key="4">
    <source>
        <dbReference type="SAM" id="Phobius"/>
    </source>
</evidence>
<dbReference type="PANTHER" id="PTHR30413:SF8">
    <property type="entry name" value="TRANSPORT PERMEASE PROTEIN"/>
    <property type="match status" value="1"/>
</dbReference>
<dbReference type="PANTHER" id="PTHR30413">
    <property type="entry name" value="INNER MEMBRANE TRANSPORT PERMEASE"/>
    <property type="match status" value="1"/>
</dbReference>
<feature type="transmembrane region" description="Helical" evidence="4">
    <location>
        <begin position="85"/>
        <end position="106"/>
    </location>
</feature>
<gene>
    <name evidence="5" type="ORF">KC717_00660</name>
</gene>
<organism evidence="5 6">
    <name type="scientific">Candidatus Dojkabacteria bacterium</name>
    <dbReference type="NCBI Taxonomy" id="2099670"/>
    <lineage>
        <taxon>Bacteria</taxon>
        <taxon>Candidatus Dojkabacteria</taxon>
    </lineage>
</organism>